<dbReference type="GO" id="GO:0008360">
    <property type="term" value="P:regulation of cell shape"/>
    <property type="evidence" value="ECO:0007669"/>
    <property type="project" value="UniProtKB-KW"/>
</dbReference>
<dbReference type="NCBIfam" id="TIGR00219">
    <property type="entry name" value="mreC"/>
    <property type="match status" value="1"/>
</dbReference>
<gene>
    <name evidence="9" type="primary">mreC</name>
    <name evidence="9" type="ORF">BEH84_06183</name>
</gene>
<keyword evidence="3 5" id="KW-0133">Cell shape</keyword>
<comment type="similarity">
    <text evidence="1 5">Belongs to the MreC family.</text>
</comment>
<evidence type="ECO:0000256" key="4">
    <source>
        <dbReference type="ARBA" id="ARBA00032089"/>
    </source>
</evidence>
<dbReference type="Gene3D" id="2.40.10.350">
    <property type="entry name" value="Rod shape-determining protein MreC, domain 2"/>
    <property type="match status" value="1"/>
</dbReference>
<dbReference type="EMBL" id="MCGI01000009">
    <property type="protein sequence ID" value="ODM02628.1"/>
    <property type="molecule type" value="Genomic_DNA"/>
</dbReference>
<evidence type="ECO:0000256" key="1">
    <source>
        <dbReference type="ARBA" id="ARBA00009369"/>
    </source>
</evidence>
<evidence type="ECO:0000313" key="10">
    <source>
        <dbReference type="Proteomes" id="UP000095003"/>
    </source>
</evidence>
<dbReference type="AlphaFoldDB" id="A0A1E3A1K6"/>
<dbReference type="GO" id="GO:0005886">
    <property type="term" value="C:plasma membrane"/>
    <property type="evidence" value="ECO:0007669"/>
    <property type="project" value="TreeGrafter"/>
</dbReference>
<dbReference type="PIRSF" id="PIRSF038471">
    <property type="entry name" value="MreC"/>
    <property type="match status" value="1"/>
</dbReference>
<comment type="function">
    <text evidence="5">Involved in formation and maintenance of cell shape.</text>
</comment>
<dbReference type="InterPro" id="IPR055342">
    <property type="entry name" value="MreC_beta-barrel_core"/>
</dbReference>
<evidence type="ECO:0000256" key="6">
    <source>
        <dbReference type="SAM" id="Coils"/>
    </source>
</evidence>
<dbReference type="InterPro" id="IPR042177">
    <property type="entry name" value="Cell/Rod_1"/>
</dbReference>
<evidence type="ECO:0000256" key="5">
    <source>
        <dbReference type="PIRNR" id="PIRNR038471"/>
    </source>
</evidence>
<dbReference type="Proteomes" id="UP000095003">
    <property type="component" value="Unassembled WGS sequence"/>
</dbReference>
<comment type="caution">
    <text evidence="9">The sequence shown here is derived from an EMBL/GenBank/DDBJ whole genome shotgun (WGS) entry which is preliminary data.</text>
</comment>
<dbReference type="InterPro" id="IPR007221">
    <property type="entry name" value="MreC"/>
</dbReference>
<evidence type="ECO:0000256" key="3">
    <source>
        <dbReference type="ARBA" id="ARBA00022960"/>
    </source>
</evidence>
<keyword evidence="7" id="KW-1133">Transmembrane helix</keyword>
<dbReference type="InterPro" id="IPR042175">
    <property type="entry name" value="Cell/Rod_MreC_2"/>
</dbReference>
<evidence type="ECO:0000256" key="2">
    <source>
        <dbReference type="ARBA" id="ARBA00013855"/>
    </source>
</evidence>
<keyword evidence="6" id="KW-0175">Coiled coil</keyword>
<sequence>MSPVIKKKRNKFTLPSKYLLLILSGVCVALMLVTFKTDLFEGPLRAAAGYVVVPFQKGIASVGGYLYDRAEEMGQLKKVLAENQALKDQVDALTMENAQLQQDKYELTSLRELYEIDKATSEYEKTGARVIASDSSNWFYSFVIDKGSDDGIQVDMNVLAGSGLAGRVVSVGPNYARVVSIIADNANVYGTILSTSENLMVSGDLQSVMSDGVIRFEQLYDKENKVSEGDKVVTSNISNKYLPGIPIGFISSISTSYNNMTKYGYITPAVDFQHIQEVLVIMELKQQVTQEKHSMDKE</sequence>
<evidence type="ECO:0000256" key="7">
    <source>
        <dbReference type="SAM" id="Phobius"/>
    </source>
</evidence>
<feature type="transmembrane region" description="Helical" evidence="7">
    <location>
        <begin position="18"/>
        <end position="35"/>
    </location>
</feature>
<dbReference type="PANTHER" id="PTHR34138:SF1">
    <property type="entry name" value="CELL SHAPE-DETERMINING PROTEIN MREC"/>
    <property type="match status" value="1"/>
</dbReference>
<feature type="domain" description="Rod shape-determining protein MreC beta-barrel core" evidence="8">
    <location>
        <begin position="130"/>
        <end position="281"/>
    </location>
</feature>
<evidence type="ECO:0000259" key="8">
    <source>
        <dbReference type="Pfam" id="PF04085"/>
    </source>
</evidence>
<evidence type="ECO:0000313" key="9">
    <source>
        <dbReference type="EMBL" id="ODM02628.1"/>
    </source>
</evidence>
<proteinExistence type="inferred from homology"/>
<accession>A0A1E3A1K6</accession>
<keyword evidence="7" id="KW-0472">Membrane</keyword>
<dbReference type="Pfam" id="PF04085">
    <property type="entry name" value="MreC"/>
    <property type="match status" value="1"/>
</dbReference>
<dbReference type="PANTHER" id="PTHR34138">
    <property type="entry name" value="CELL SHAPE-DETERMINING PROTEIN MREC"/>
    <property type="match status" value="1"/>
</dbReference>
<dbReference type="Gene3D" id="2.40.10.340">
    <property type="entry name" value="Rod shape-determining protein MreC, domain 1"/>
    <property type="match status" value="1"/>
</dbReference>
<reference evidence="9 10" key="1">
    <citation type="submission" date="2016-07" db="EMBL/GenBank/DDBJ databases">
        <title>Characterization of isolates of Eisenbergiella tayi derived from blood cultures, using whole genome sequencing.</title>
        <authorList>
            <person name="Burdz T."/>
            <person name="Wiebe D."/>
            <person name="Huynh C."/>
            <person name="Bernard K."/>
        </authorList>
    </citation>
    <scope>NUCLEOTIDE SEQUENCE [LARGE SCALE GENOMIC DNA]</scope>
    <source>
        <strain evidence="9 10">NML 120489</strain>
    </source>
</reference>
<feature type="coiled-coil region" evidence="6">
    <location>
        <begin position="69"/>
        <end position="103"/>
    </location>
</feature>
<name>A0A1E3A1K6_9FIRM</name>
<dbReference type="GeneID" id="93304164"/>
<protein>
    <recommendedName>
        <fullName evidence="2 5">Cell shape-determining protein MreC</fullName>
    </recommendedName>
    <alternativeName>
        <fullName evidence="4 5">Cell shape protein MreC</fullName>
    </alternativeName>
</protein>
<keyword evidence="7" id="KW-0812">Transmembrane</keyword>
<dbReference type="PATRIC" id="fig|1432052.3.peg.6831"/>
<dbReference type="RefSeq" id="WP_069159455.1">
    <property type="nucleotide sequence ID" value="NZ_DBFYTC010000261.1"/>
</dbReference>
<organism evidence="9 10">
    <name type="scientific">Eisenbergiella tayi</name>
    <dbReference type="NCBI Taxonomy" id="1432052"/>
    <lineage>
        <taxon>Bacteria</taxon>
        <taxon>Bacillati</taxon>
        <taxon>Bacillota</taxon>
        <taxon>Clostridia</taxon>
        <taxon>Lachnospirales</taxon>
        <taxon>Lachnospiraceae</taxon>
        <taxon>Eisenbergiella</taxon>
    </lineage>
</organism>